<dbReference type="RefSeq" id="WP_377377466.1">
    <property type="nucleotide sequence ID" value="NZ_JBHSSW010000008.1"/>
</dbReference>
<keyword evidence="7" id="KW-0998">Cell outer membrane</keyword>
<protein>
    <submittedName>
        <fullName evidence="10">TolC family protein</fullName>
    </submittedName>
</protein>
<feature type="chain" id="PRO_5045418044" evidence="9">
    <location>
        <begin position="25"/>
        <end position="427"/>
    </location>
</feature>
<comment type="subcellular location">
    <subcellularLocation>
        <location evidence="1">Cell outer membrane</location>
    </subcellularLocation>
</comment>
<proteinExistence type="inferred from homology"/>
<keyword evidence="4" id="KW-1134">Transmembrane beta strand</keyword>
<accession>A0ABW1S8A4</accession>
<evidence type="ECO:0000256" key="9">
    <source>
        <dbReference type="SAM" id="SignalP"/>
    </source>
</evidence>
<dbReference type="Pfam" id="PF02321">
    <property type="entry name" value="OEP"/>
    <property type="match status" value="2"/>
</dbReference>
<keyword evidence="8" id="KW-0175">Coiled coil</keyword>
<evidence type="ECO:0000256" key="1">
    <source>
        <dbReference type="ARBA" id="ARBA00004442"/>
    </source>
</evidence>
<evidence type="ECO:0000256" key="5">
    <source>
        <dbReference type="ARBA" id="ARBA00022692"/>
    </source>
</evidence>
<keyword evidence="11" id="KW-1185">Reference proteome</keyword>
<sequence length="427" mass="45744">MIRQLTSMGAAMSLAAIMTLSAHAEQVGLSEAVRLALMTSPGIQQAEAGVEKGLSGIDAAKAKQGPTLGVQAQVGVLETDFTQDQISQMPRQIGLQAEWPIYTSGGQVASLAAAGKASDAAGQKLTSRQEQVALQTIEAYAQAWLADRVRDVGRARLDTLKIRFEETNSRFDKGLLTKTDVALTEARLASAEANLEASQARKAAAYARLVSLTGVGDIETISPVGEAAFELPANLEDALREVLASHPDLQAARDMAQAADFQLKATRSNFGPKVSLKARASTGEDVYFFFEDPISDVGAFVTFEMPLFTNGLKAASEREAIAGRSEALANVRAAELQLREMVTGLWSEWQARKLALAATERAETAAALAAEGAKKENDAGIRTLVDALDAENAYRDAQIQRYQAEIGKMISEARMLALMSQLRTQLR</sequence>
<dbReference type="InterPro" id="IPR003423">
    <property type="entry name" value="OMP_efflux"/>
</dbReference>
<gene>
    <name evidence="10" type="ORF">ACFQDM_07395</name>
</gene>
<keyword evidence="9" id="KW-0732">Signal</keyword>
<comment type="similarity">
    <text evidence="2">Belongs to the outer membrane factor (OMF) (TC 1.B.17) family.</text>
</comment>
<dbReference type="PANTHER" id="PTHR30026:SF20">
    <property type="entry name" value="OUTER MEMBRANE PROTEIN TOLC"/>
    <property type="match status" value="1"/>
</dbReference>
<feature type="signal peptide" evidence="9">
    <location>
        <begin position="1"/>
        <end position="24"/>
    </location>
</feature>
<evidence type="ECO:0000313" key="10">
    <source>
        <dbReference type="EMBL" id="MFC6197896.1"/>
    </source>
</evidence>
<dbReference type="Gene3D" id="1.20.1600.10">
    <property type="entry name" value="Outer membrane efflux proteins (OEP)"/>
    <property type="match status" value="1"/>
</dbReference>
<name>A0ABW1S8A4_9PROT</name>
<evidence type="ECO:0000256" key="7">
    <source>
        <dbReference type="ARBA" id="ARBA00023237"/>
    </source>
</evidence>
<keyword evidence="5" id="KW-0812">Transmembrane</keyword>
<comment type="caution">
    <text evidence="10">The sequence shown here is derived from an EMBL/GenBank/DDBJ whole genome shotgun (WGS) entry which is preliminary data.</text>
</comment>
<dbReference type="InterPro" id="IPR051906">
    <property type="entry name" value="TolC-like"/>
</dbReference>
<evidence type="ECO:0000256" key="4">
    <source>
        <dbReference type="ARBA" id="ARBA00022452"/>
    </source>
</evidence>
<evidence type="ECO:0000313" key="11">
    <source>
        <dbReference type="Proteomes" id="UP001596303"/>
    </source>
</evidence>
<organism evidence="10 11">
    <name type="scientific">Ponticaulis profundi</name>
    <dbReference type="NCBI Taxonomy" id="2665222"/>
    <lineage>
        <taxon>Bacteria</taxon>
        <taxon>Pseudomonadati</taxon>
        <taxon>Pseudomonadota</taxon>
        <taxon>Alphaproteobacteria</taxon>
        <taxon>Hyphomonadales</taxon>
        <taxon>Hyphomonadaceae</taxon>
        <taxon>Ponticaulis</taxon>
    </lineage>
</organism>
<keyword evidence="6" id="KW-0472">Membrane</keyword>
<feature type="coiled-coil region" evidence="8">
    <location>
        <begin position="181"/>
        <end position="208"/>
    </location>
</feature>
<dbReference type="PANTHER" id="PTHR30026">
    <property type="entry name" value="OUTER MEMBRANE PROTEIN TOLC"/>
    <property type="match status" value="1"/>
</dbReference>
<reference evidence="11" key="1">
    <citation type="journal article" date="2019" name="Int. J. Syst. Evol. Microbiol.">
        <title>The Global Catalogue of Microorganisms (GCM) 10K type strain sequencing project: providing services to taxonomists for standard genome sequencing and annotation.</title>
        <authorList>
            <consortium name="The Broad Institute Genomics Platform"/>
            <consortium name="The Broad Institute Genome Sequencing Center for Infectious Disease"/>
            <person name="Wu L."/>
            <person name="Ma J."/>
        </authorList>
    </citation>
    <scope>NUCLEOTIDE SEQUENCE [LARGE SCALE GENOMIC DNA]</scope>
    <source>
        <strain evidence="11">CGMCC-1.15741</strain>
    </source>
</reference>
<evidence type="ECO:0000256" key="3">
    <source>
        <dbReference type="ARBA" id="ARBA00022448"/>
    </source>
</evidence>
<evidence type="ECO:0000256" key="8">
    <source>
        <dbReference type="SAM" id="Coils"/>
    </source>
</evidence>
<dbReference type="Proteomes" id="UP001596303">
    <property type="component" value="Unassembled WGS sequence"/>
</dbReference>
<keyword evidence="3" id="KW-0813">Transport</keyword>
<evidence type="ECO:0000256" key="2">
    <source>
        <dbReference type="ARBA" id="ARBA00007613"/>
    </source>
</evidence>
<evidence type="ECO:0000256" key="6">
    <source>
        <dbReference type="ARBA" id="ARBA00023136"/>
    </source>
</evidence>
<dbReference type="EMBL" id="JBHSSW010000008">
    <property type="protein sequence ID" value="MFC6197896.1"/>
    <property type="molecule type" value="Genomic_DNA"/>
</dbReference>
<dbReference type="SUPFAM" id="SSF56954">
    <property type="entry name" value="Outer membrane efflux proteins (OEP)"/>
    <property type="match status" value="1"/>
</dbReference>